<name>A0A4P7UJU0_DESDE</name>
<dbReference type="GO" id="GO:0016740">
    <property type="term" value="F:transferase activity"/>
    <property type="evidence" value="ECO:0007669"/>
    <property type="project" value="UniProtKB-KW"/>
</dbReference>
<keyword evidence="2" id="KW-0808">Transferase</keyword>
<evidence type="ECO:0000313" key="3">
    <source>
        <dbReference type="Proteomes" id="UP000297065"/>
    </source>
</evidence>
<dbReference type="InterPro" id="IPR016181">
    <property type="entry name" value="Acyl_CoA_acyltransferase"/>
</dbReference>
<evidence type="ECO:0000313" key="2">
    <source>
        <dbReference type="EMBL" id="QCC85028.1"/>
    </source>
</evidence>
<evidence type="ECO:0000256" key="1">
    <source>
        <dbReference type="SAM" id="MobiDB-lite"/>
    </source>
</evidence>
<organism evidence="2 3">
    <name type="scientific">Desulfovibrio desulfuricans</name>
    <dbReference type="NCBI Taxonomy" id="876"/>
    <lineage>
        <taxon>Bacteria</taxon>
        <taxon>Pseudomonadati</taxon>
        <taxon>Thermodesulfobacteriota</taxon>
        <taxon>Desulfovibrionia</taxon>
        <taxon>Desulfovibrionales</taxon>
        <taxon>Desulfovibrionaceae</taxon>
        <taxon>Desulfovibrio</taxon>
    </lineage>
</organism>
<accession>A0A4P7UJU0</accession>
<dbReference type="Gene3D" id="3.40.630.30">
    <property type="match status" value="1"/>
</dbReference>
<dbReference type="AlphaFoldDB" id="A0A4P7UJU0"/>
<dbReference type="OrthoDB" id="5459975at2"/>
<protein>
    <submittedName>
        <fullName evidence="2">GNAT family N-acetyltransferase</fullName>
    </submittedName>
</protein>
<dbReference type="EMBL" id="CP036295">
    <property type="protein sequence ID" value="QCC85028.1"/>
    <property type="molecule type" value="Genomic_DNA"/>
</dbReference>
<dbReference type="SUPFAM" id="SSF55729">
    <property type="entry name" value="Acyl-CoA N-acyltransferases (Nat)"/>
    <property type="match status" value="1"/>
</dbReference>
<dbReference type="RefSeq" id="WP_136399230.1">
    <property type="nucleotide sequence ID" value="NZ_CP036295.1"/>
</dbReference>
<proteinExistence type="predicted"/>
<dbReference type="Proteomes" id="UP000297065">
    <property type="component" value="Chromosome"/>
</dbReference>
<reference evidence="2 3" key="1">
    <citation type="submission" date="2019-02" db="EMBL/GenBank/DDBJ databases">
        <title>Complete Genome Sequence of Desulfovibrio desulfuricans IC1, a Sulfonate Utilizing Anaerobe.</title>
        <authorList>
            <person name="Day L.A."/>
            <person name="De Leon K.B."/>
            <person name="Wall J.D."/>
        </authorList>
    </citation>
    <scope>NUCLEOTIDE SEQUENCE [LARGE SCALE GENOMIC DNA]</scope>
    <source>
        <strain evidence="2 3">IC1</strain>
    </source>
</reference>
<gene>
    <name evidence="2" type="ORF">DDIC_03860</name>
</gene>
<sequence length="201" mass="21783">MLTIATETFSQLAHEASHLAAAHWDEVEAPLHGQQTYALDHTRYATLERLGMLHISAARGHTDAATCPDSQGPAADGNHALQGRGSIPQTPGSCRPLAGYAAFTLVACPHRQQTLLAALDGLYLAPWARGGLFALRLLRHAETALAARGVELVQYSSPASRPCHALYRRLGAQPTETIWHKTLRLKANTAAADRQEETQWP</sequence>
<feature type="region of interest" description="Disordered" evidence="1">
    <location>
        <begin position="63"/>
        <end position="88"/>
    </location>
</feature>